<name>B8E3C7_DICTD</name>
<dbReference type="CAZy" id="GH43">
    <property type="family name" value="Glycoside Hydrolase Family 43"/>
</dbReference>
<evidence type="ECO:0000313" key="10">
    <source>
        <dbReference type="Proteomes" id="UP000007719"/>
    </source>
</evidence>
<sequence>MRVINLGLFIVAISFLMLLVGSYSQGIIYPKEPPKIELMDASIVNDESKWSINNVHDPSIIKASNGWYYIYSTDVKAYGIPRPGIQIRKSKDLINWQFVGYVFNDDKYVFKGIPPQAFEWSKASTLWAPDVKFMNNKYYLYYSASTFGKNQSYIGLATANNPEGPWKDEGEVIKTRQGDPVNAIDPCLVFDENGEPWLSYGSFWSGIYIIRIDKKTGKPAEKGFGVNIARRKGTVAGAVEGSYIIYNPKFKKYYLFVSYDSLFSDYNVRVGRADKITGPYVDYNGNPLTDLTLPPEEVGTKILGGYKFENDNGWIAPGHNSVLNDGDNWYIVHHARPALNKNWMYLHIRRMLWTNDGWPVVSPERYTGEIIQEVPQELVIGTWERIVLDPYDKVQSQSKRLILQKDGTFVFGDRKGTWEFTSPNNLSLIWRDSNEKENLLVLASWDWENWRPTLVFTGLNSRGIAIWGKKIE</sequence>
<feature type="site" description="Important for catalytic activity, responsible for pKa modulation of the active site Glu and correct orientation of both the proton donor and substrate" evidence="6">
    <location>
        <position position="185"/>
    </location>
</feature>
<keyword evidence="10" id="KW-1185">Reference proteome</keyword>
<organism evidence="9 10">
    <name type="scientific">Dictyoglomus turgidum (strain DSM 6724 / Z-1310)</name>
    <dbReference type="NCBI Taxonomy" id="515635"/>
    <lineage>
        <taxon>Bacteria</taxon>
        <taxon>Pseudomonadati</taxon>
        <taxon>Dictyoglomota</taxon>
        <taxon>Dictyoglomia</taxon>
        <taxon>Dictyoglomales</taxon>
        <taxon>Dictyoglomaceae</taxon>
        <taxon>Dictyoglomus</taxon>
    </lineage>
</organism>
<proteinExistence type="inferred from homology"/>
<dbReference type="InParanoid" id="B8E3C7"/>
<feature type="active site" description="Proton donor" evidence="5">
    <location>
        <position position="240"/>
    </location>
</feature>
<dbReference type="InterPro" id="IPR032291">
    <property type="entry name" value="Abn2_C"/>
</dbReference>
<evidence type="ECO:0000256" key="7">
    <source>
        <dbReference type="RuleBase" id="RU361187"/>
    </source>
</evidence>
<dbReference type="Pfam" id="PF04616">
    <property type="entry name" value="Glyco_hydro_43"/>
    <property type="match status" value="1"/>
</dbReference>
<evidence type="ECO:0000256" key="6">
    <source>
        <dbReference type="PIRSR" id="PIRSR606710-2"/>
    </source>
</evidence>
<reference evidence="10" key="1">
    <citation type="journal article" date="2016" name="Front. Microbiol.">
        <title>The complete genome sequence of hyperthermophile Dictyoglomus turgidum DSM 6724 reveals a specialized carbohydrate fermentor.</title>
        <authorList>
            <person name="Brumm P.J."/>
            <person name="Gowda K."/>
            <person name="Robb F.T."/>
            <person name="Mead D.A."/>
        </authorList>
    </citation>
    <scope>NUCLEOTIDE SEQUENCE [LARGE SCALE GENOMIC DNA]</scope>
    <source>
        <strain evidence="10">DSM 6724 / Z-1310</strain>
    </source>
</reference>
<dbReference type="HOGENOM" id="CLU_009397_1_2_0"/>
<dbReference type="SUPFAM" id="SSF75005">
    <property type="entry name" value="Arabinanase/levansucrase/invertase"/>
    <property type="match status" value="1"/>
</dbReference>
<feature type="domain" description="Extracellular endo-alpha-(1-&gt;5)-L-arabinanase C-terminal" evidence="8">
    <location>
        <begin position="363"/>
        <end position="468"/>
    </location>
</feature>
<dbReference type="EMBL" id="CP001251">
    <property type="protein sequence ID" value="ACK43001.1"/>
    <property type="molecule type" value="Genomic_DNA"/>
</dbReference>
<dbReference type="PANTHER" id="PTHR43301:SF3">
    <property type="entry name" value="ARABINAN ENDO-1,5-ALPHA-L-ARABINOSIDASE A-RELATED"/>
    <property type="match status" value="1"/>
</dbReference>
<dbReference type="GO" id="GO:0005975">
    <property type="term" value="P:carbohydrate metabolic process"/>
    <property type="evidence" value="ECO:0007669"/>
    <property type="project" value="InterPro"/>
</dbReference>
<dbReference type="Proteomes" id="UP000007719">
    <property type="component" value="Chromosome"/>
</dbReference>
<evidence type="ECO:0000256" key="4">
    <source>
        <dbReference type="ARBA" id="ARBA00023295"/>
    </source>
</evidence>
<dbReference type="InterPro" id="IPR023296">
    <property type="entry name" value="Glyco_hydro_beta-prop_sf"/>
</dbReference>
<protein>
    <submittedName>
        <fullName evidence="9">Glycoside hydrolase family 43</fullName>
    </submittedName>
</protein>
<dbReference type="OrthoDB" id="9801455at2"/>
<dbReference type="PANTHER" id="PTHR43301">
    <property type="entry name" value="ARABINAN ENDO-1,5-ALPHA-L-ARABINOSIDASE"/>
    <property type="match status" value="1"/>
</dbReference>
<comment type="similarity">
    <text evidence="2 7">Belongs to the glycosyl hydrolase 43 family.</text>
</comment>
<dbReference type="InterPro" id="IPR006710">
    <property type="entry name" value="Glyco_hydro_43"/>
</dbReference>
<evidence type="ECO:0000256" key="2">
    <source>
        <dbReference type="ARBA" id="ARBA00009865"/>
    </source>
</evidence>
<dbReference type="Pfam" id="PF16369">
    <property type="entry name" value="GH43_C"/>
    <property type="match status" value="1"/>
</dbReference>
<dbReference type="GO" id="GO:0004553">
    <property type="term" value="F:hydrolase activity, hydrolyzing O-glycosyl compounds"/>
    <property type="evidence" value="ECO:0007669"/>
    <property type="project" value="InterPro"/>
</dbReference>
<dbReference type="FunCoup" id="B8E3C7">
    <property type="interactions" value="5"/>
</dbReference>
<comment type="pathway">
    <text evidence="1">Glycan metabolism; L-arabinan degradation.</text>
</comment>
<accession>B8E3C7</accession>
<dbReference type="CDD" id="cd08998">
    <property type="entry name" value="GH43_Arb43a-like"/>
    <property type="match status" value="1"/>
</dbReference>
<dbReference type="AlphaFoldDB" id="B8E3C7"/>
<dbReference type="KEGG" id="dtu:Dtur_1729"/>
<dbReference type="Gene3D" id="2.115.10.20">
    <property type="entry name" value="Glycosyl hydrolase domain, family 43"/>
    <property type="match status" value="1"/>
</dbReference>
<dbReference type="RefSeq" id="WP_012584076.1">
    <property type="nucleotide sequence ID" value="NC_011661.1"/>
</dbReference>
<dbReference type="InterPro" id="IPR050727">
    <property type="entry name" value="GH43_arabinanases"/>
</dbReference>
<gene>
    <name evidence="9" type="ordered locus">Dtur_1729</name>
</gene>
<dbReference type="Gene3D" id="2.40.128.10">
    <property type="match status" value="1"/>
</dbReference>
<evidence type="ECO:0000259" key="8">
    <source>
        <dbReference type="Pfam" id="PF16369"/>
    </source>
</evidence>
<keyword evidence="3 7" id="KW-0378">Hydrolase</keyword>
<dbReference type="eggNOG" id="COG3507">
    <property type="taxonomic scope" value="Bacteria"/>
</dbReference>
<dbReference type="STRING" id="515635.Dtur_1729"/>
<evidence type="ECO:0000256" key="3">
    <source>
        <dbReference type="ARBA" id="ARBA00022801"/>
    </source>
</evidence>
<evidence type="ECO:0000313" key="9">
    <source>
        <dbReference type="EMBL" id="ACK43001.1"/>
    </source>
</evidence>
<feature type="active site" description="Proton acceptor" evidence="5">
    <location>
        <position position="57"/>
    </location>
</feature>
<dbReference type="PATRIC" id="fig|515635.4.peg.1781"/>
<evidence type="ECO:0000256" key="1">
    <source>
        <dbReference type="ARBA" id="ARBA00004834"/>
    </source>
</evidence>
<dbReference type="EnsemblBacteria" id="ACK43001">
    <property type="protein sequence ID" value="ACK43001"/>
    <property type="gene ID" value="Dtur_1729"/>
</dbReference>
<keyword evidence="4 7" id="KW-0326">Glycosidase</keyword>
<evidence type="ECO:0000256" key="5">
    <source>
        <dbReference type="PIRSR" id="PIRSR606710-1"/>
    </source>
</evidence>